<comment type="caution">
    <text evidence="3">The sequence shown here is derived from an EMBL/GenBank/DDBJ whole genome shotgun (WGS) entry which is preliminary data.</text>
</comment>
<sequence>MDKKRFTKDEVVYSKTLPMQQQRRDNVDDIEMSLLQHQLALFPHLEESVPPEVFEDVVDILDPDLQLGSEEGTDMEHQFSCDELDESQTKASTRRVQSLSPTDTDRKSVQDILKNRYRWLPKVDETQKEDKGKSNRKKVDTPSLDDKIQNVTNEFCTWVESLGGDSNNIEESTVMSLFASGYETKPTLSVPIHVVELTNVPPELRVNASTSASPLQQNVVDMNEAEKRKRTTYTPSWVKVKYGAWYLNPTTWKKQKDGEPLEDPKQQQENTFSEAKAESEKL</sequence>
<dbReference type="PANTHER" id="PTHR46449">
    <property type="entry name" value="ZGC:158260"/>
    <property type="match status" value="1"/>
</dbReference>
<dbReference type="EMBL" id="CACRXK020023496">
    <property type="protein sequence ID" value="CAB4037813.1"/>
    <property type="molecule type" value="Genomic_DNA"/>
</dbReference>
<dbReference type="GO" id="GO:0045815">
    <property type="term" value="P:transcription initiation-coupled chromatin remodeling"/>
    <property type="evidence" value="ECO:0007669"/>
    <property type="project" value="TreeGrafter"/>
</dbReference>
<evidence type="ECO:0000256" key="2">
    <source>
        <dbReference type="SAM" id="MobiDB-lite"/>
    </source>
</evidence>
<evidence type="ECO:0000313" key="4">
    <source>
        <dbReference type="Proteomes" id="UP001152795"/>
    </source>
</evidence>
<feature type="region of interest" description="Disordered" evidence="2">
    <location>
        <begin position="253"/>
        <end position="282"/>
    </location>
</feature>
<feature type="compositionally biased region" description="Basic and acidic residues" evidence="2">
    <location>
        <begin position="254"/>
        <end position="266"/>
    </location>
</feature>
<feature type="region of interest" description="Disordered" evidence="2">
    <location>
        <begin position="123"/>
        <end position="145"/>
    </location>
</feature>
<keyword evidence="4" id="KW-1185">Reference proteome</keyword>
<protein>
    <submittedName>
        <fullName evidence="3">Uncharacterized protein</fullName>
    </submittedName>
</protein>
<dbReference type="OrthoDB" id="6755972at2759"/>
<evidence type="ECO:0000313" key="3">
    <source>
        <dbReference type="EMBL" id="CAB4037813.1"/>
    </source>
</evidence>
<proteinExistence type="inferred from homology"/>
<dbReference type="Pfam" id="PF14642">
    <property type="entry name" value="FAM47"/>
    <property type="match status" value="1"/>
</dbReference>
<feature type="region of interest" description="Disordered" evidence="2">
    <location>
        <begin position="83"/>
        <end position="107"/>
    </location>
</feature>
<evidence type="ECO:0000256" key="1">
    <source>
        <dbReference type="ARBA" id="ARBA00005277"/>
    </source>
</evidence>
<gene>
    <name evidence="3" type="ORF">PACLA_8A027192</name>
</gene>
<dbReference type="AlphaFoldDB" id="A0A6S7LJ59"/>
<feature type="compositionally biased region" description="Polar residues" evidence="2">
    <location>
        <begin position="89"/>
        <end position="102"/>
    </location>
</feature>
<organism evidence="3 4">
    <name type="scientific">Paramuricea clavata</name>
    <name type="common">Red gorgonian</name>
    <name type="synonym">Violescent sea-whip</name>
    <dbReference type="NCBI Taxonomy" id="317549"/>
    <lineage>
        <taxon>Eukaryota</taxon>
        <taxon>Metazoa</taxon>
        <taxon>Cnidaria</taxon>
        <taxon>Anthozoa</taxon>
        <taxon>Octocorallia</taxon>
        <taxon>Malacalcyonacea</taxon>
        <taxon>Plexauridae</taxon>
        <taxon>Paramuricea</taxon>
    </lineage>
</organism>
<name>A0A6S7LJ59_PARCT</name>
<dbReference type="PANTHER" id="PTHR46449:SF5">
    <property type="entry name" value="FAMILY WITH SEQUENCE SIMILARITY 47 MEMBER E"/>
    <property type="match status" value="1"/>
</dbReference>
<reference evidence="3" key="1">
    <citation type="submission" date="2020-04" db="EMBL/GenBank/DDBJ databases">
        <authorList>
            <person name="Alioto T."/>
            <person name="Alioto T."/>
            <person name="Gomez Garrido J."/>
        </authorList>
    </citation>
    <scope>NUCLEOTIDE SEQUENCE</scope>
    <source>
        <strain evidence="3">A484AB</strain>
    </source>
</reference>
<dbReference type="InterPro" id="IPR032743">
    <property type="entry name" value="FAM47"/>
</dbReference>
<feature type="non-terminal residue" evidence="3">
    <location>
        <position position="282"/>
    </location>
</feature>
<dbReference type="GO" id="GO:0000785">
    <property type="term" value="C:chromatin"/>
    <property type="evidence" value="ECO:0007669"/>
    <property type="project" value="TreeGrafter"/>
</dbReference>
<dbReference type="Proteomes" id="UP001152795">
    <property type="component" value="Unassembled WGS sequence"/>
</dbReference>
<accession>A0A6S7LJ59</accession>
<comment type="similarity">
    <text evidence="1">Belongs to the FAM47 family.</text>
</comment>